<dbReference type="AlphaFoldDB" id="A0A940PIL0"/>
<evidence type="ECO:0000259" key="1">
    <source>
        <dbReference type="PROSITE" id="PS51736"/>
    </source>
</evidence>
<feature type="non-terminal residue" evidence="2">
    <location>
        <position position="39"/>
    </location>
</feature>
<dbReference type="PROSITE" id="PS51736">
    <property type="entry name" value="RECOMBINASES_3"/>
    <property type="match status" value="1"/>
</dbReference>
<proteinExistence type="predicted"/>
<dbReference type="Proteomes" id="UP000674938">
    <property type="component" value="Unassembled WGS sequence"/>
</dbReference>
<dbReference type="RefSeq" id="WP_209533214.1">
    <property type="nucleotide sequence ID" value="NZ_JAEEGA010000036.1"/>
</dbReference>
<dbReference type="Gene3D" id="3.40.50.1390">
    <property type="entry name" value="Resolvase, N-terminal catalytic domain"/>
    <property type="match status" value="1"/>
</dbReference>
<organism evidence="2 3">
    <name type="scientific">Vagococcus allomyrinae</name>
    <dbReference type="NCBI Taxonomy" id="2794353"/>
    <lineage>
        <taxon>Bacteria</taxon>
        <taxon>Bacillati</taxon>
        <taxon>Bacillota</taxon>
        <taxon>Bacilli</taxon>
        <taxon>Lactobacillales</taxon>
        <taxon>Enterococcaceae</taxon>
        <taxon>Vagococcus</taxon>
    </lineage>
</organism>
<sequence length="39" mass="4596">MATIGYMRVSTHQQKFDSQLTALENYGVDHLYREYESGR</sequence>
<protein>
    <submittedName>
        <fullName evidence="2">Recombinase family protein</fullName>
    </submittedName>
</protein>
<reference evidence="2" key="1">
    <citation type="submission" date="2020-12" db="EMBL/GenBank/DDBJ databases">
        <title>Vagococcus allomyrinae sp. nov. and Enterococcus lavae sp. nov., isolated from the larvae of Allomyrina dichotoma.</title>
        <authorList>
            <person name="Lee S.D."/>
        </authorList>
    </citation>
    <scope>NUCLEOTIDE SEQUENCE</scope>
    <source>
        <strain evidence="2">BWB3-3</strain>
    </source>
</reference>
<keyword evidence="3" id="KW-1185">Reference proteome</keyword>
<dbReference type="InterPro" id="IPR036162">
    <property type="entry name" value="Resolvase-like_N_sf"/>
</dbReference>
<dbReference type="Pfam" id="PF00239">
    <property type="entry name" value="Resolvase"/>
    <property type="match status" value="1"/>
</dbReference>
<accession>A0A940PIL0</accession>
<evidence type="ECO:0000313" key="2">
    <source>
        <dbReference type="EMBL" id="MBP1044613.1"/>
    </source>
</evidence>
<evidence type="ECO:0000313" key="3">
    <source>
        <dbReference type="Proteomes" id="UP000674938"/>
    </source>
</evidence>
<dbReference type="InterPro" id="IPR006119">
    <property type="entry name" value="Resolv_N"/>
</dbReference>
<name>A0A940PIL0_9ENTE</name>
<dbReference type="EMBL" id="JAEEGA010000036">
    <property type="protein sequence ID" value="MBP1044613.1"/>
    <property type="molecule type" value="Genomic_DNA"/>
</dbReference>
<dbReference type="GO" id="GO:0003677">
    <property type="term" value="F:DNA binding"/>
    <property type="evidence" value="ECO:0007669"/>
    <property type="project" value="InterPro"/>
</dbReference>
<dbReference type="SUPFAM" id="SSF53041">
    <property type="entry name" value="Resolvase-like"/>
    <property type="match status" value="1"/>
</dbReference>
<gene>
    <name evidence="2" type="ORF">I6N95_26740</name>
</gene>
<dbReference type="GO" id="GO:0000150">
    <property type="term" value="F:DNA strand exchange activity"/>
    <property type="evidence" value="ECO:0007669"/>
    <property type="project" value="InterPro"/>
</dbReference>
<feature type="domain" description="Resolvase/invertase-type recombinase catalytic" evidence="1">
    <location>
        <begin position="2"/>
        <end position="39"/>
    </location>
</feature>
<comment type="caution">
    <text evidence="2">The sequence shown here is derived from an EMBL/GenBank/DDBJ whole genome shotgun (WGS) entry which is preliminary data.</text>
</comment>